<sequence length="174" mass="19131">MSENIPISSYWKQTTVLFLSAQFISLLGSSIVQHAIIWHIVINTSSGAMVAISTICGFLPQIAISFYAGPWLDRFDKKRVNMMSDGLIALATAMIFISFILGFKSIWLLFLALIFRSLGTGIQTPAVNAMIPLMVPREHLVRVNGLLSSFNALTMLMSPVISASIYATKVSPFQ</sequence>
<keyword evidence="8" id="KW-1185">Reference proteome</keyword>
<dbReference type="Gene3D" id="1.20.1250.20">
    <property type="entry name" value="MFS general substrate transporter like domains"/>
    <property type="match status" value="1"/>
</dbReference>
<organism evidence="7 8">
    <name type="scientific">Zooshikella harenae</name>
    <dbReference type="NCBI Taxonomy" id="2827238"/>
    <lineage>
        <taxon>Bacteria</taxon>
        <taxon>Pseudomonadati</taxon>
        <taxon>Pseudomonadota</taxon>
        <taxon>Gammaproteobacteria</taxon>
        <taxon>Oceanospirillales</taxon>
        <taxon>Zooshikellaceae</taxon>
        <taxon>Zooshikella</taxon>
    </lineage>
</organism>
<comment type="subcellular location">
    <subcellularLocation>
        <location evidence="1">Cell membrane</location>
        <topology evidence="1">Multi-pass membrane protein</topology>
    </subcellularLocation>
</comment>
<protein>
    <submittedName>
        <fullName evidence="7">MFS transporter</fullName>
    </submittedName>
</protein>
<dbReference type="Pfam" id="PF07690">
    <property type="entry name" value="MFS_1"/>
    <property type="match status" value="1"/>
</dbReference>
<dbReference type="PANTHER" id="PTHR23513:SF6">
    <property type="entry name" value="MAJOR FACILITATOR SUPERFAMILY ASSOCIATED DOMAIN-CONTAINING PROTEIN"/>
    <property type="match status" value="1"/>
</dbReference>
<evidence type="ECO:0000256" key="2">
    <source>
        <dbReference type="ARBA" id="ARBA00022475"/>
    </source>
</evidence>
<keyword evidence="4 6" id="KW-1133">Transmembrane helix</keyword>
<dbReference type="SUPFAM" id="SSF103473">
    <property type="entry name" value="MFS general substrate transporter"/>
    <property type="match status" value="1"/>
</dbReference>
<reference evidence="7 8" key="1">
    <citation type="submission" date="2021-04" db="EMBL/GenBank/DDBJ databases">
        <authorList>
            <person name="Pira H."/>
            <person name="Risdian C."/>
            <person name="Wink J."/>
        </authorList>
    </citation>
    <scope>NUCLEOTIDE SEQUENCE [LARGE SCALE GENOMIC DNA]</scope>
    <source>
        <strain evidence="7 8">WH53</strain>
    </source>
</reference>
<name>A0ABS5ZED8_9GAMM</name>
<evidence type="ECO:0000256" key="4">
    <source>
        <dbReference type="ARBA" id="ARBA00022989"/>
    </source>
</evidence>
<dbReference type="EMBL" id="JAGSOY010000038">
    <property type="protein sequence ID" value="MBU2712431.1"/>
    <property type="molecule type" value="Genomic_DNA"/>
</dbReference>
<dbReference type="Proteomes" id="UP000690515">
    <property type="component" value="Unassembled WGS sequence"/>
</dbReference>
<dbReference type="RefSeq" id="WP_215820660.1">
    <property type="nucleotide sequence ID" value="NZ_JAGSOY010000038.1"/>
</dbReference>
<evidence type="ECO:0000256" key="1">
    <source>
        <dbReference type="ARBA" id="ARBA00004651"/>
    </source>
</evidence>
<evidence type="ECO:0000256" key="3">
    <source>
        <dbReference type="ARBA" id="ARBA00022692"/>
    </source>
</evidence>
<accession>A0ABS5ZED8</accession>
<evidence type="ECO:0000313" key="7">
    <source>
        <dbReference type="EMBL" id="MBU2712431.1"/>
    </source>
</evidence>
<dbReference type="InterPro" id="IPR036259">
    <property type="entry name" value="MFS_trans_sf"/>
</dbReference>
<keyword evidence="5 6" id="KW-0472">Membrane</keyword>
<keyword evidence="2" id="KW-1003">Cell membrane</keyword>
<evidence type="ECO:0000313" key="8">
    <source>
        <dbReference type="Proteomes" id="UP000690515"/>
    </source>
</evidence>
<feature type="transmembrane region" description="Helical" evidence="6">
    <location>
        <begin position="107"/>
        <end position="131"/>
    </location>
</feature>
<dbReference type="InterPro" id="IPR011701">
    <property type="entry name" value="MFS"/>
</dbReference>
<proteinExistence type="predicted"/>
<comment type="caution">
    <text evidence="7">The sequence shown here is derived from an EMBL/GenBank/DDBJ whole genome shotgun (WGS) entry which is preliminary data.</text>
</comment>
<evidence type="ECO:0000256" key="5">
    <source>
        <dbReference type="ARBA" id="ARBA00023136"/>
    </source>
</evidence>
<feature type="transmembrane region" description="Helical" evidence="6">
    <location>
        <begin position="80"/>
        <end position="101"/>
    </location>
</feature>
<gene>
    <name evidence="7" type="ORF">KCG35_15295</name>
</gene>
<feature type="transmembrane region" description="Helical" evidence="6">
    <location>
        <begin position="47"/>
        <end position="68"/>
    </location>
</feature>
<dbReference type="PANTHER" id="PTHR23513">
    <property type="entry name" value="INTEGRAL MEMBRANE EFFLUX PROTEIN-RELATED"/>
    <property type="match status" value="1"/>
</dbReference>
<evidence type="ECO:0000256" key="6">
    <source>
        <dbReference type="SAM" id="Phobius"/>
    </source>
</evidence>
<feature type="transmembrane region" description="Helical" evidence="6">
    <location>
        <begin position="16"/>
        <end position="41"/>
    </location>
</feature>
<keyword evidence="3 6" id="KW-0812">Transmembrane</keyword>
<feature type="transmembrane region" description="Helical" evidence="6">
    <location>
        <begin position="143"/>
        <end position="167"/>
    </location>
</feature>